<keyword evidence="3" id="KW-1185">Reference proteome</keyword>
<name>A0A848KC01_9NOCA</name>
<feature type="region of interest" description="Disordered" evidence="1">
    <location>
        <begin position="30"/>
        <end position="61"/>
    </location>
</feature>
<dbReference type="EMBL" id="VCQU01000004">
    <property type="protein sequence ID" value="NMN95849.1"/>
    <property type="molecule type" value="Genomic_DNA"/>
</dbReference>
<reference evidence="2 3" key="2">
    <citation type="submission" date="2020-06" db="EMBL/GenBank/DDBJ databases">
        <title>Antribacter stalactiti gen. nov., sp. nov., a new member of the family Nacardiaceae isolated from a cave.</title>
        <authorList>
            <person name="Kim I.S."/>
        </authorList>
    </citation>
    <scope>NUCLEOTIDE SEQUENCE [LARGE SCALE GENOMIC DNA]</scope>
    <source>
        <strain evidence="2 3">YC2-7</strain>
    </source>
</reference>
<sequence length="61" mass="6528">MTMVVGNRKLNVRCTHAGCRNTVARKLSKATASSERTKAAARGWTIGTEGDNCPYHGPPAQ</sequence>
<accession>A0A848KC01</accession>
<dbReference type="AlphaFoldDB" id="A0A848KC01"/>
<gene>
    <name evidence="2" type="ORF">FGL95_12465</name>
</gene>
<comment type="caution">
    <text evidence="2">The sequence shown here is derived from an EMBL/GenBank/DDBJ whole genome shotgun (WGS) entry which is preliminary data.</text>
</comment>
<dbReference type="RefSeq" id="WP_169587209.1">
    <property type="nucleotide sequence ID" value="NZ_VCQU01000004.1"/>
</dbReference>
<proteinExistence type="predicted"/>
<evidence type="ECO:0000313" key="2">
    <source>
        <dbReference type="EMBL" id="NMN95849.1"/>
    </source>
</evidence>
<evidence type="ECO:0000313" key="3">
    <source>
        <dbReference type="Proteomes" id="UP000535543"/>
    </source>
</evidence>
<dbReference type="Proteomes" id="UP000535543">
    <property type="component" value="Unassembled WGS sequence"/>
</dbReference>
<evidence type="ECO:0000256" key="1">
    <source>
        <dbReference type="SAM" id="MobiDB-lite"/>
    </source>
</evidence>
<protein>
    <submittedName>
        <fullName evidence="2">Uncharacterized protein</fullName>
    </submittedName>
</protein>
<organism evidence="2 3">
    <name type="scientific">Antrihabitans stalactiti</name>
    <dbReference type="NCBI Taxonomy" id="2584121"/>
    <lineage>
        <taxon>Bacteria</taxon>
        <taxon>Bacillati</taxon>
        <taxon>Actinomycetota</taxon>
        <taxon>Actinomycetes</taxon>
        <taxon>Mycobacteriales</taxon>
        <taxon>Nocardiaceae</taxon>
        <taxon>Antrihabitans</taxon>
    </lineage>
</organism>
<reference evidence="2 3" key="1">
    <citation type="submission" date="2019-05" db="EMBL/GenBank/DDBJ databases">
        <authorList>
            <person name="Lee S.D."/>
        </authorList>
    </citation>
    <scope>NUCLEOTIDE SEQUENCE [LARGE SCALE GENOMIC DNA]</scope>
    <source>
        <strain evidence="2 3">YC2-7</strain>
    </source>
</reference>